<keyword evidence="3 6" id="KW-0812">Transmembrane</keyword>
<organism evidence="7">
    <name type="scientific">marine sediment metagenome</name>
    <dbReference type="NCBI Taxonomy" id="412755"/>
    <lineage>
        <taxon>unclassified sequences</taxon>
        <taxon>metagenomes</taxon>
        <taxon>ecological metagenomes</taxon>
    </lineage>
</organism>
<evidence type="ECO:0000256" key="5">
    <source>
        <dbReference type="ARBA" id="ARBA00023136"/>
    </source>
</evidence>
<evidence type="ECO:0008006" key="8">
    <source>
        <dbReference type="Google" id="ProtNLM"/>
    </source>
</evidence>
<name>X1IXK1_9ZZZZ</name>
<dbReference type="InterPro" id="IPR002797">
    <property type="entry name" value="Polysacc_synth"/>
</dbReference>
<evidence type="ECO:0000313" key="7">
    <source>
        <dbReference type="EMBL" id="GAH62278.1"/>
    </source>
</evidence>
<dbReference type="GO" id="GO:0005886">
    <property type="term" value="C:plasma membrane"/>
    <property type="evidence" value="ECO:0007669"/>
    <property type="project" value="UniProtKB-SubCell"/>
</dbReference>
<reference evidence="7" key="1">
    <citation type="journal article" date="2014" name="Front. Microbiol.">
        <title>High frequency of phylogenetically diverse reductive dehalogenase-homologous genes in deep subseafloor sedimentary metagenomes.</title>
        <authorList>
            <person name="Kawai M."/>
            <person name="Futagami T."/>
            <person name="Toyoda A."/>
            <person name="Takaki Y."/>
            <person name="Nishi S."/>
            <person name="Hori S."/>
            <person name="Arai W."/>
            <person name="Tsubouchi T."/>
            <person name="Morono Y."/>
            <person name="Uchiyama I."/>
            <person name="Ito T."/>
            <person name="Fujiyama A."/>
            <person name="Inagaki F."/>
            <person name="Takami H."/>
        </authorList>
    </citation>
    <scope>NUCLEOTIDE SEQUENCE</scope>
    <source>
        <strain evidence="7">Expedition CK06-06</strain>
    </source>
</reference>
<dbReference type="PANTHER" id="PTHR30250:SF27">
    <property type="entry name" value="POLYSACCHARIDE BIOSYNTHESIS PROTEIN"/>
    <property type="match status" value="1"/>
</dbReference>
<dbReference type="InterPro" id="IPR050833">
    <property type="entry name" value="Poly_Biosynth_Transport"/>
</dbReference>
<feature type="non-terminal residue" evidence="7">
    <location>
        <position position="189"/>
    </location>
</feature>
<feature type="transmembrane region" description="Helical" evidence="6">
    <location>
        <begin position="84"/>
        <end position="107"/>
    </location>
</feature>
<feature type="transmembrane region" description="Helical" evidence="6">
    <location>
        <begin position="152"/>
        <end position="173"/>
    </location>
</feature>
<evidence type="ECO:0000256" key="2">
    <source>
        <dbReference type="ARBA" id="ARBA00022475"/>
    </source>
</evidence>
<feature type="transmembrane region" description="Helical" evidence="6">
    <location>
        <begin position="43"/>
        <end position="63"/>
    </location>
</feature>
<dbReference type="EMBL" id="BARU01032888">
    <property type="protein sequence ID" value="GAH62278.1"/>
    <property type="molecule type" value="Genomic_DNA"/>
</dbReference>
<feature type="transmembrane region" description="Helical" evidence="6">
    <location>
        <begin position="12"/>
        <end position="37"/>
    </location>
</feature>
<sequence length="189" mass="20742">MFKSTEKFVSDIGITFIATAIQTALAFVVTVFLGRWVGAEDLGLYRLVLTVYGLTILLAGIGIPSTIIKFSAEFKNNKEKINEFISSSIIVLFLLGIIFSLLLYLLSGLIARLFDVTQLAGLIRILSIIYPFSLVNNILLSLLNGLREMKKFAIVIICRGSFTVLFTVILLYLNFKARGAVIGTCSSGC</sequence>
<comment type="subcellular location">
    <subcellularLocation>
        <location evidence="1">Cell membrane</location>
        <topology evidence="1">Multi-pass membrane protein</topology>
    </subcellularLocation>
</comment>
<accession>X1IXK1</accession>
<keyword evidence="4 6" id="KW-1133">Transmembrane helix</keyword>
<evidence type="ECO:0000256" key="3">
    <source>
        <dbReference type="ARBA" id="ARBA00022692"/>
    </source>
</evidence>
<keyword evidence="2" id="KW-1003">Cell membrane</keyword>
<protein>
    <recommendedName>
        <fullName evidence="8">Polysaccharide biosynthesis protein C-terminal domain-containing protein</fullName>
    </recommendedName>
</protein>
<proteinExistence type="predicted"/>
<dbReference type="AlphaFoldDB" id="X1IXK1"/>
<gene>
    <name evidence="7" type="ORF">S03H2_51805</name>
</gene>
<dbReference type="PANTHER" id="PTHR30250">
    <property type="entry name" value="PST FAMILY PREDICTED COLANIC ACID TRANSPORTER"/>
    <property type="match status" value="1"/>
</dbReference>
<evidence type="ECO:0000256" key="1">
    <source>
        <dbReference type="ARBA" id="ARBA00004651"/>
    </source>
</evidence>
<feature type="transmembrane region" description="Helical" evidence="6">
    <location>
        <begin position="119"/>
        <end position="140"/>
    </location>
</feature>
<comment type="caution">
    <text evidence="7">The sequence shown here is derived from an EMBL/GenBank/DDBJ whole genome shotgun (WGS) entry which is preliminary data.</text>
</comment>
<evidence type="ECO:0000256" key="4">
    <source>
        <dbReference type="ARBA" id="ARBA00022989"/>
    </source>
</evidence>
<keyword evidence="5 6" id="KW-0472">Membrane</keyword>
<evidence type="ECO:0000256" key="6">
    <source>
        <dbReference type="SAM" id="Phobius"/>
    </source>
</evidence>
<dbReference type="Pfam" id="PF01943">
    <property type="entry name" value="Polysacc_synt"/>
    <property type="match status" value="1"/>
</dbReference>